<organism evidence="1 2">
    <name type="scientific">Eumeta variegata</name>
    <name type="common">Bagworm moth</name>
    <name type="synonym">Eumeta japonica</name>
    <dbReference type="NCBI Taxonomy" id="151549"/>
    <lineage>
        <taxon>Eukaryota</taxon>
        <taxon>Metazoa</taxon>
        <taxon>Ecdysozoa</taxon>
        <taxon>Arthropoda</taxon>
        <taxon>Hexapoda</taxon>
        <taxon>Insecta</taxon>
        <taxon>Pterygota</taxon>
        <taxon>Neoptera</taxon>
        <taxon>Endopterygota</taxon>
        <taxon>Lepidoptera</taxon>
        <taxon>Glossata</taxon>
        <taxon>Ditrysia</taxon>
        <taxon>Tineoidea</taxon>
        <taxon>Psychidae</taxon>
        <taxon>Oiketicinae</taxon>
        <taxon>Eumeta</taxon>
    </lineage>
</organism>
<name>A0A4C1T118_EUMVA</name>
<evidence type="ECO:0008006" key="3">
    <source>
        <dbReference type="Google" id="ProtNLM"/>
    </source>
</evidence>
<proteinExistence type="predicted"/>
<dbReference type="EMBL" id="BGZK01000029">
    <property type="protein sequence ID" value="GBP08149.1"/>
    <property type="molecule type" value="Genomic_DNA"/>
</dbReference>
<dbReference type="AlphaFoldDB" id="A0A4C1T118"/>
<comment type="caution">
    <text evidence="1">The sequence shown here is derived from an EMBL/GenBank/DDBJ whole genome shotgun (WGS) entry which is preliminary data.</text>
</comment>
<evidence type="ECO:0000313" key="2">
    <source>
        <dbReference type="Proteomes" id="UP000299102"/>
    </source>
</evidence>
<reference evidence="1 2" key="1">
    <citation type="journal article" date="2019" name="Commun. Biol.">
        <title>The bagworm genome reveals a unique fibroin gene that provides high tensile strength.</title>
        <authorList>
            <person name="Kono N."/>
            <person name="Nakamura H."/>
            <person name="Ohtoshi R."/>
            <person name="Tomita M."/>
            <person name="Numata K."/>
            <person name="Arakawa K."/>
        </authorList>
    </citation>
    <scope>NUCLEOTIDE SEQUENCE [LARGE SCALE GENOMIC DNA]</scope>
</reference>
<dbReference type="OrthoDB" id="10017160at2759"/>
<accession>A0A4C1T118</accession>
<keyword evidence="2" id="KW-1185">Reference proteome</keyword>
<gene>
    <name evidence="1" type="ORF">EVAR_2936_1</name>
</gene>
<protein>
    <recommendedName>
        <fullName evidence="3">Histone-lysine N-methyltransferase SETMAR</fullName>
    </recommendedName>
</protein>
<evidence type="ECO:0000313" key="1">
    <source>
        <dbReference type="EMBL" id="GBP08149.1"/>
    </source>
</evidence>
<sequence>MILNDFECDLISQQTLARFELLLAMMRHASVNLSDEFRCSRPSVAVNKKNIDTMHRVIEKDNHLTYREIQPSLGKDMSQVQLILHKHLGMNTLCPRWIHTI</sequence>
<dbReference type="Proteomes" id="UP000299102">
    <property type="component" value="Unassembled WGS sequence"/>
</dbReference>